<feature type="domain" description="Tyr recombinase" evidence="4">
    <location>
        <begin position="162"/>
        <end position="326"/>
    </location>
</feature>
<evidence type="ECO:0000256" key="3">
    <source>
        <dbReference type="ARBA" id="ARBA00023172"/>
    </source>
</evidence>
<dbReference type="CDD" id="cd00796">
    <property type="entry name" value="INT_Rci_Hp1_C"/>
    <property type="match status" value="1"/>
</dbReference>
<dbReference type="Gene3D" id="1.10.443.10">
    <property type="entry name" value="Intergrase catalytic core"/>
    <property type="match status" value="1"/>
</dbReference>
<dbReference type="InterPro" id="IPR010998">
    <property type="entry name" value="Integrase_recombinase_N"/>
</dbReference>
<evidence type="ECO:0000256" key="2">
    <source>
        <dbReference type="ARBA" id="ARBA00023125"/>
    </source>
</evidence>
<reference evidence="5" key="1">
    <citation type="journal article" date="2014" name="Int. J. Syst. Evol. Microbiol.">
        <title>Complete genome of a new Firmicutes species belonging to the dominant human colonic microbiota ('Ruminococcus bicirculans') reveals two chromosomes and a selective capacity to utilize plant glucans.</title>
        <authorList>
            <consortium name="NISC Comparative Sequencing Program"/>
            <person name="Wegmann U."/>
            <person name="Louis P."/>
            <person name="Goesmann A."/>
            <person name="Henrissat B."/>
            <person name="Duncan S.H."/>
            <person name="Flint H.J."/>
        </authorList>
    </citation>
    <scope>NUCLEOTIDE SEQUENCE</scope>
    <source>
        <strain evidence="5">NBRC 102424</strain>
    </source>
</reference>
<reference evidence="5" key="2">
    <citation type="submission" date="2023-01" db="EMBL/GenBank/DDBJ databases">
        <title>Draft genome sequence of Methylophaga thalassica strain NBRC 102424.</title>
        <authorList>
            <person name="Sun Q."/>
            <person name="Mori K."/>
        </authorList>
    </citation>
    <scope>NUCLEOTIDE SEQUENCE</scope>
    <source>
        <strain evidence="5">NBRC 102424</strain>
    </source>
</reference>
<gene>
    <name evidence="5" type="ORF">GCM10007891_19500</name>
</gene>
<keyword evidence="6" id="KW-1185">Reference proteome</keyword>
<dbReference type="PANTHER" id="PTHR30349:SF94">
    <property type="entry name" value="INTEGRASE_RECOMBINASE HI_1414-RELATED"/>
    <property type="match status" value="1"/>
</dbReference>
<dbReference type="Pfam" id="PF00589">
    <property type="entry name" value="Phage_integrase"/>
    <property type="match status" value="1"/>
</dbReference>
<comment type="caution">
    <text evidence="5">The sequence shown here is derived from an EMBL/GenBank/DDBJ whole genome shotgun (WGS) entry which is preliminary data.</text>
</comment>
<evidence type="ECO:0000256" key="1">
    <source>
        <dbReference type="ARBA" id="ARBA00022908"/>
    </source>
</evidence>
<dbReference type="Proteomes" id="UP001161423">
    <property type="component" value="Unassembled WGS sequence"/>
</dbReference>
<dbReference type="InterPro" id="IPR050090">
    <property type="entry name" value="Tyrosine_recombinase_XerCD"/>
</dbReference>
<accession>A0ABQ5TV90</accession>
<evidence type="ECO:0000313" key="6">
    <source>
        <dbReference type="Proteomes" id="UP001161423"/>
    </source>
</evidence>
<keyword evidence="3" id="KW-0233">DNA recombination</keyword>
<dbReference type="InterPro" id="IPR011010">
    <property type="entry name" value="DNA_brk_join_enz"/>
</dbReference>
<proteinExistence type="predicted"/>
<dbReference type="Gene3D" id="1.10.150.130">
    <property type="match status" value="1"/>
</dbReference>
<evidence type="ECO:0000313" key="5">
    <source>
        <dbReference type="EMBL" id="GLQ00097.1"/>
    </source>
</evidence>
<organism evidence="5 6">
    <name type="scientific">Methylophaga thalassica</name>
    <dbReference type="NCBI Taxonomy" id="40223"/>
    <lineage>
        <taxon>Bacteria</taxon>
        <taxon>Pseudomonadati</taxon>
        <taxon>Pseudomonadota</taxon>
        <taxon>Gammaproteobacteria</taxon>
        <taxon>Thiotrichales</taxon>
        <taxon>Piscirickettsiaceae</taxon>
        <taxon>Methylophaga</taxon>
    </lineage>
</organism>
<dbReference type="InterPro" id="IPR013762">
    <property type="entry name" value="Integrase-like_cat_sf"/>
</dbReference>
<dbReference type="InterPro" id="IPR002104">
    <property type="entry name" value="Integrase_catalytic"/>
</dbReference>
<keyword evidence="2" id="KW-0238">DNA-binding</keyword>
<protein>
    <submittedName>
        <fullName evidence="5">Integrase</fullName>
    </submittedName>
</protein>
<sequence length="326" mass="37499">MASYTKRAGGQWQAKVRKKGYPVQTKTFRNKSLAQKWATQVETQMDSKIFISSSLAETYTFQELAERYIREVLPSKKSAIKMESMIRGICTHLGIYTAIRLTPDVLAGFRDNRLKTVKNETVRKDLLCIKRILDIASKEWGMYLPHGNPVEKVTIPPQPKRGRERRLEQGEIERLLSVAKEYGGELYDIITLAIETAMRRGEIANIRWENIDKKKRIVKLLDTKNGDNRVVPLSLTALNVLKTMPRNITGKVFSLRADSITTAFDRCCKRAKIHDLRFHDLRHEATSRLFEQGLNIMEVSSITGHKDLGMLKRYTHLRAEDLAKRL</sequence>
<dbReference type="SUPFAM" id="SSF56349">
    <property type="entry name" value="DNA breaking-rejoining enzymes"/>
    <property type="match status" value="1"/>
</dbReference>
<dbReference type="PROSITE" id="PS51898">
    <property type="entry name" value="TYR_RECOMBINASE"/>
    <property type="match status" value="1"/>
</dbReference>
<dbReference type="RefSeq" id="WP_284723216.1">
    <property type="nucleotide sequence ID" value="NZ_BSND01000005.1"/>
</dbReference>
<keyword evidence="1" id="KW-0229">DNA integration</keyword>
<dbReference type="PANTHER" id="PTHR30349">
    <property type="entry name" value="PHAGE INTEGRASE-RELATED"/>
    <property type="match status" value="1"/>
</dbReference>
<dbReference type="EMBL" id="BSND01000005">
    <property type="protein sequence ID" value="GLQ00097.1"/>
    <property type="molecule type" value="Genomic_DNA"/>
</dbReference>
<name>A0ABQ5TV90_9GAMM</name>
<evidence type="ECO:0000259" key="4">
    <source>
        <dbReference type="PROSITE" id="PS51898"/>
    </source>
</evidence>